<sequence length="132" mass="14952">MTDEHTSDTSEADTVEPVEDSSDREAQEHDDDDDKDKDSDDDSKSEKRKKPKKVAIGYEAAMPRTEAVSYFESLVGGLRSGRLEFKQDDQSLVLNPPDQLLIEVKAQRKGDKAKVVFEIAWRDDVRPLEILD</sequence>
<evidence type="ECO:0000313" key="3">
    <source>
        <dbReference type="EMBL" id="PRQ06662.1"/>
    </source>
</evidence>
<name>A0A2S9YNK5_9BACT</name>
<evidence type="ECO:0000313" key="4">
    <source>
        <dbReference type="Proteomes" id="UP000238823"/>
    </source>
</evidence>
<reference evidence="3 4" key="1">
    <citation type="submission" date="2018-03" db="EMBL/GenBank/DDBJ databases">
        <title>Draft Genome Sequences of the Obligatory Marine Myxobacteria Enhygromyxa salina SWB007.</title>
        <authorList>
            <person name="Poehlein A."/>
            <person name="Moghaddam J.A."/>
            <person name="Harms H."/>
            <person name="Alanjari M."/>
            <person name="Koenig G.M."/>
            <person name="Daniel R."/>
            <person name="Schaeberle T.F."/>
        </authorList>
    </citation>
    <scope>NUCLEOTIDE SEQUENCE [LARGE SCALE GENOMIC DNA]</scope>
    <source>
        <strain evidence="3 4">SWB007</strain>
    </source>
</reference>
<comment type="caution">
    <text evidence="3">The sequence shown here is derived from an EMBL/GenBank/DDBJ whole genome shotgun (WGS) entry which is preliminary data.</text>
</comment>
<dbReference type="Proteomes" id="UP000238823">
    <property type="component" value="Unassembled WGS sequence"/>
</dbReference>
<feature type="domain" description="Amphi-Trp" evidence="2">
    <location>
        <begin position="51"/>
        <end position="124"/>
    </location>
</feature>
<gene>
    <name evidence="3" type="ORF">ENSA7_35380</name>
</gene>
<accession>A0A2S9YNK5</accession>
<proteinExistence type="predicted"/>
<feature type="region of interest" description="Disordered" evidence="1">
    <location>
        <begin position="1"/>
        <end position="53"/>
    </location>
</feature>
<protein>
    <recommendedName>
        <fullName evidence="2">Amphi-Trp domain-containing protein</fullName>
    </recommendedName>
</protein>
<dbReference type="InterPro" id="IPR027598">
    <property type="entry name" value="Amphi-Trp_dom"/>
</dbReference>
<dbReference type="OrthoDB" id="5524350at2"/>
<dbReference type="NCBIfam" id="TIGR04354">
    <property type="entry name" value="amphi-Trp"/>
    <property type="match status" value="1"/>
</dbReference>
<dbReference type="Pfam" id="PF20068">
    <property type="entry name" value="Amphi-Trp"/>
    <property type="match status" value="1"/>
</dbReference>
<feature type="compositionally biased region" description="Basic and acidic residues" evidence="1">
    <location>
        <begin position="36"/>
        <end position="45"/>
    </location>
</feature>
<feature type="compositionally biased region" description="Acidic residues" evidence="1">
    <location>
        <begin position="10"/>
        <end position="20"/>
    </location>
</feature>
<organism evidence="3 4">
    <name type="scientific">Enhygromyxa salina</name>
    <dbReference type="NCBI Taxonomy" id="215803"/>
    <lineage>
        <taxon>Bacteria</taxon>
        <taxon>Pseudomonadati</taxon>
        <taxon>Myxococcota</taxon>
        <taxon>Polyangia</taxon>
        <taxon>Nannocystales</taxon>
        <taxon>Nannocystaceae</taxon>
        <taxon>Enhygromyxa</taxon>
    </lineage>
</organism>
<evidence type="ECO:0000256" key="1">
    <source>
        <dbReference type="SAM" id="MobiDB-lite"/>
    </source>
</evidence>
<dbReference type="EMBL" id="PVNL01000069">
    <property type="protein sequence ID" value="PRQ06662.1"/>
    <property type="molecule type" value="Genomic_DNA"/>
</dbReference>
<dbReference type="RefSeq" id="WP_106090514.1">
    <property type="nucleotide sequence ID" value="NZ_PVNL01000069.1"/>
</dbReference>
<evidence type="ECO:0000259" key="2">
    <source>
        <dbReference type="Pfam" id="PF20068"/>
    </source>
</evidence>
<dbReference type="AlphaFoldDB" id="A0A2S9YNK5"/>